<proteinExistence type="predicted"/>
<name>A0A0S4VHB3_RALSL</name>
<reference evidence="1" key="1">
    <citation type="submission" date="2015-10" db="EMBL/GenBank/DDBJ databases">
        <authorList>
            <person name="Gilbert D.G."/>
        </authorList>
    </citation>
    <scope>NUCLEOTIDE SEQUENCE</scope>
    <source>
        <strain evidence="1">Phyl III-seqv23</strain>
    </source>
</reference>
<protein>
    <submittedName>
        <fullName evidence="1">Uncharacterized protein</fullName>
    </submittedName>
</protein>
<sequence>MIGDAIAFSATGFSGHGMPQAPGAKYSRCRRTPFAQPERGGLLRARSITCRFSSVTSSES</sequence>
<evidence type="ECO:0000313" key="2">
    <source>
        <dbReference type="EMBL" id="CUV60287.1"/>
    </source>
</evidence>
<accession>A0A0S4VHB3</accession>
<gene>
    <name evidence="2" type="ORF">RD1301_v1_870013</name>
    <name evidence="1" type="ORF">TD1301_v1_660013</name>
</gene>
<dbReference type="AlphaFoldDB" id="A0A0S4VHB3"/>
<organism evidence="1">
    <name type="scientific">Ralstonia solanacearum</name>
    <name type="common">Pseudomonas solanacearum</name>
    <dbReference type="NCBI Taxonomy" id="305"/>
    <lineage>
        <taxon>Bacteria</taxon>
        <taxon>Pseudomonadati</taxon>
        <taxon>Pseudomonadota</taxon>
        <taxon>Betaproteobacteria</taxon>
        <taxon>Burkholderiales</taxon>
        <taxon>Burkholderiaceae</taxon>
        <taxon>Ralstonia</taxon>
        <taxon>Ralstonia solanacearum species complex</taxon>
    </lineage>
</organism>
<evidence type="ECO:0000313" key="1">
    <source>
        <dbReference type="EMBL" id="CUV33990.1"/>
    </source>
</evidence>
<dbReference type="EMBL" id="LN899822">
    <property type="protein sequence ID" value="CUV60287.1"/>
    <property type="molecule type" value="Genomic_DNA"/>
</dbReference>
<dbReference type="EMBL" id="LN899825">
    <property type="protein sequence ID" value="CUV33990.1"/>
    <property type="molecule type" value="Genomic_DNA"/>
</dbReference>